<dbReference type="InterPro" id="IPR001509">
    <property type="entry name" value="Epimerase_deHydtase"/>
</dbReference>
<organism evidence="2">
    <name type="scientific">marine sediment metagenome</name>
    <dbReference type="NCBI Taxonomy" id="412755"/>
    <lineage>
        <taxon>unclassified sequences</taxon>
        <taxon>metagenomes</taxon>
        <taxon>ecological metagenomes</taxon>
    </lineage>
</organism>
<evidence type="ECO:0000313" key="2">
    <source>
        <dbReference type="EMBL" id="GAG16475.1"/>
    </source>
</evidence>
<evidence type="ECO:0000259" key="1">
    <source>
        <dbReference type="Pfam" id="PF01370"/>
    </source>
</evidence>
<dbReference type="PANTHER" id="PTHR43245:SF13">
    <property type="entry name" value="UDP-D-APIOSE_UDP-D-XYLOSE SYNTHASE 2"/>
    <property type="match status" value="1"/>
</dbReference>
<reference evidence="2" key="1">
    <citation type="journal article" date="2014" name="Front. Microbiol.">
        <title>High frequency of phylogenetically diverse reductive dehalogenase-homologous genes in deep subseafloor sedimentary metagenomes.</title>
        <authorList>
            <person name="Kawai M."/>
            <person name="Futagami T."/>
            <person name="Toyoda A."/>
            <person name="Takaki Y."/>
            <person name="Nishi S."/>
            <person name="Hori S."/>
            <person name="Arai W."/>
            <person name="Tsubouchi T."/>
            <person name="Morono Y."/>
            <person name="Uchiyama I."/>
            <person name="Ito T."/>
            <person name="Fujiyama A."/>
            <person name="Inagaki F."/>
            <person name="Takami H."/>
        </authorList>
    </citation>
    <scope>NUCLEOTIDE SEQUENCE</scope>
    <source>
        <strain evidence="2">Expedition CK06-06</strain>
    </source>
</reference>
<accession>X0VDS8</accession>
<comment type="caution">
    <text evidence="2">The sequence shown here is derived from an EMBL/GenBank/DDBJ whole genome shotgun (WGS) entry which is preliminary data.</text>
</comment>
<dbReference type="PANTHER" id="PTHR43245">
    <property type="entry name" value="BIFUNCTIONAL POLYMYXIN RESISTANCE PROTEIN ARNA"/>
    <property type="match status" value="1"/>
</dbReference>
<feature type="non-terminal residue" evidence="2">
    <location>
        <position position="217"/>
    </location>
</feature>
<dbReference type="Pfam" id="PF01370">
    <property type="entry name" value="Epimerase"/>
    <property type="match status" value="1"/>
</dbReference>
<gene>
    <name evidence="2" type="ORF">S01H1_58045</name>
</gene>
<protein>
    <recommendedName>
        <fullName evidence="1">NAD-dependent epimerase/dehydratase domain-containing protein</fullName>
    </recommendedName>
</protein>
<dbReference type="AlphaFoldDB" id="X0VDS8"/>
<name>X0VDS8_9ZZZZ</name>
<proteinExistence type="predicted"/>
<dbReference type="InterPro" id="IPR036291">
    <property type="entry name" value="NAD(P)-bd_dom_sf"/>
</dbReference>
<dbReference type="EMBL" id="BARS01037889">
    <property type="protein sequence ID" value="GAG16475.1"/>
    <property type="molecule type" value="Genomic_DNA"/>
</dbReference>
<feature type="domain" description="NAD-dependent epimerase/dehydratase" evidence="1">
    <location>
        <begin position="3"/>
        <end position="210"/>
    </location>
</feature>
<sequence length="217" mass="24236">MKILITGDKGFVGTETKFVIDDCGDDVGNPHEVIGYDLMDGFDIRDPKQLDDVVMEHKPDRILHLAAIARFAEADANPRLTHETNVLGTMNVSAIAIKHKIPIVYSSTGSVYMPINQEPPITEEFAGKGNSVYGCSKYMGEEYVRDCNPYIILRYAHLYGKEKRHHGLIGGFMDRIERGLAPTLYGGKQSNDFTYIKDVARANLLALTAPWDTWNQA</sequence>
<dbReference type="SUPFAM" id="SSF51735">
    <property type="entry name" value="NAD(P)-binding Rossmann-fold domains"/>
    <property type="match status" value="1"/>
</dbReference>
<dbReference type="Gene3D" id="3.40.50.720">
    <property type="entry name" value="NAD(P)-binding Rossmann-like Domain"/>
    <property type="match status" value="1"/>
</dbReference>
<dbReference type="InterPro" id="IPR050177">
    <property type="entry name" value="Lipid_A_modif_metabolic_enz"/>
</dbReference>